<dbReference type="Pfam" id="PF00440">
    <property type="entry name" value="TetR_N"/>
    <property type="match status" value="1"/>
</dbReference>
<dbReference type="SUPFAM" id="SSF46689">
    <property type="entry name" value="Homeodomain-like"/>
    <property type="match status" value="1"/>
</dbReference>
<dbReference type="InterPro" id="IPR009057">
    <property type="entry name" value="Homeodomain-like_sf"/>
</dbReference>
<dbReference type="GO" id="GO:0003677">
    <property type="term" value="F:DNA binding"/>
    <property type="evidence" value="ECO:0007669"/>
    <property type="project" value="UniProtKB-UniRule"/>
</dbReference>
<evidence type="ECO:0000313" key="4">
    <source>
        <dbReference type="EMBL" id="GAE17507.1"/>
    </source>
</evidence>
<evidence type="ECO:0000256" key="1">
    <source>
        <dbReference type="ARBA" id="ARBA00023125"/>
    </source>
</evidence>
<dbReference type="AlphaFoldDB" id="W4PCL7"/>
<feature type="DNA-binding region" description="H-T-H motif" evidence="2">
    <location>
        <begin position="38"/>
        <end position="57"/>
    </location>
</feature>
<sequence length="213" mass="24699">MDKKPEFTLMQVIKENTKNAILETAKGEFIACGFKAASMRSIARKADVNLSNIYTYFHSKDDIFRAMVEPFICSLNSFLKKHHSGEYVSLDVFVSGDYQHHVIASMMRLVRQYRDVIFLLLFRAGGSSFENFREEIVEENICIGVEYMQLMKEKYPHLNIEVSELFVRITGRWWVSVLEEIARHNDLSDDDAEQFIADYVKFGTAGWEKLLDA</sequence>
<dbReference type="PANTHER" id="PTHR43479:SF11">
    <property type="entry name" value="ACREF_ENVCD OPERON REPRESSOR-RELATED"/>
    <property type="match status" value="1"/>
</dbReference>
<protein>
    <submittedName>
        <fullName evidence="4">6-phosphogluconolactonase</fullName>
    </submittedName>
</protein>
<dbReference type="EMBL" id="BAIR01000002">
    <property type="protein sequence ID" value="GAE17507.1"/>
    <property type="molecule type" value="Genomic_DNA"/>
</dbReference>
<dbReference type="Proteomes" id="UP000018842">
    <property type="component" value="Unassembled WGS sequence"/>
</dbReference>
<dbReference type="RefSeq" id="WP_148295128.1">
    <property type="nucleotide sequence ID" value="NZ_ATZH01000003.1"/>
</dbReference>
<dbReference type="InterPro" id="IPR001647">
    <property type="entry name" value="HTH_TetR"/>
</dbReference>
<comment type="caution">
    <text evidence="4">The sequence shown here is derived from an EMBL/GenBank/DDBJ whole genome shotgun (WGS) entry which is preliminary data.</text>
</comment>
<organism evidence="4 5">
    <name type="scientific">Bacteroides pyogenes DSM 20611 = JCM 6294</name>
    <dbReference type="NCBI Taxonomy" id="1121100"/>
    <lineage>
        <taxon>Bacteria</taxon>
        <taxon>Pseudomonadati</taxon>
        <taxon>Bacteroidota</taxon>
        <taxon>Bacteroidia</taxon>
        <taxon>Bacteroidales</taxon>
        <taxon>Bacteroidaceae</taxon>
        <taxon>Bacteroides</taxon>
    </lineage>
</organism>
<reference evidence="5" key="1">
    <citation type="journal article" date="2014" name="Genome">
        <title>Draft Genome Sequences of Three Strains of Bacteroides pyogenes Isolated from a Cat and Swine.</title>
        <authorList>
            <person name="Sakamoto M."/>
            <person name="Oshima K."/>
            <person name="Suda W."/>
            <person name="Kitamura K."/>
            <person name="Iida T."/>
            <person name="Hattori M."/>
            <person name="Ohkuma M."/>
        </authorList>
    </citation>
    <scope>NUCLEOTIDE SEQUENCE [LARGE SCALE GENOMIC DNA]</scope>
    <source>
        <strain evidence="5">JCM 6294</strain>
    </source>
</reference>
<keyword evidence="1 2" id="KW-0238">DNA-binding</keyword>
<gene>
    <name evidence="4" type="ORF">JCM6294_267</name>
</gene>
<dbReference type="Gene3D" id="1.10.357.10">
    <property type="entry name" value="Tetracycline Repressor, domain 2"/>
    <property type="match status" value="1"/>
</dbReference>
<feature type="domain" description="HTH tetR-type" evidence="3">
    <location>
        <begin position="15"/>
        <end position="75"/>
    </location>
</feature>
<dbReference type="eggNOG" id="COG1309">
    <property type="taxonomic scope" value="Bacteria"/>
</dbReference>
<evidence type="ECO:0000256" key="2">
    <source>
        <dbReference type="PROSITE-ProRule" id="PRU00335"/>
    </source>
</evidence>
<accession>W4PCL7</accession>
<name>W4PCL7_9BACE</name>
<evidence type="ECO:0000259" key="3">
    <source>
        <dbReference type="PROSITE" id="PS50977"/>
    </source>
</evidence>
<proteinExistence type="predicted"/>
<dbReference type="STRING" id="1121100.GCA_000428105_00194"/>
<dbReference type="PANTHER" id="PTHR43479">
    <property type="entry name" value="ACREF/ENVCD OPERON REPRESSOR-RELATED"/>
    <property type="match status" value="1"/>
</dbReference>
<dbReference type="PROSITE" id="PS50977">
    <property type="entry name" value="HTH_TETR_2"/>
    <property type="match status" value="1"/>
</dbReference>
<dbReference type="InterPro" id="IPR050624">
    <property type="entry name" value="HTH-type_Tx_Regulator"/>
</dbReference>
<evidence type="ECO:0000313" key="5">
    <source>
        <dbReference type="Proteomes" id="UP000018842"/>
    </source>
</evidence>